<dbReference type="RefSeq" id="WP_109953139.1">
    <property type="nucleotide sequence ID" value="NZ_CP029551.1"/>
</dbReference>
<keyword evidence="2" id="KW-1185">Reference proteome</keyword>
<dbReference type="AlphaFoldDB" id="A0A2U8VXU3"/>
<dbReference type="Proteomes" id="UP000246058">
    <property type="component" value="Chromosome"/>
</dbReference>
<evidence type="ECO:0000313" key="2">
    <source>
        <dbReference type="Proteomes" id="UP000246058"/>
    </source>
</evidence>
<name>A0A2U8VXU3_9HYPH</name>
<dbReference type="OrthoDB" id="9808744at2"/>
<dbReference type="GO" id="GO:0004521">
    <property type="term" value="F:RNA endonuclease activity"/>
    <property type="evidence" value="ECO:0007669"/>
    <property type="project" value="TreeGrafter"/>
</dbReference>
<sequence length="116" mass="12873">MTPTTRTDWRPGPGERLFVDLSPVRDTEQDGIRPALVVSDPDMNVLTRRVIVCPITRNPHPWPTKMFLPPGLAVEGAVLVDQVRSIDRATRILRHLGTVPDAVVAEVRGKLRTFSG</sequence>
<protein>
    <submittedName>
        <fullName evidence="1">MazF family transcriptional regulator</fullName>
    </submittedName>
</protein>
<proteinExistence type="predicted"/>
<dbReference type="GO" id="GO:0003677">
    <property type="term" value="F:DNA binding"/>
    <property type="evidence" value="ECO:0007669"/>
    <property type="project" value="InterPro"/>
</dbReference>
<dbReference type="SUPFAM" id="SSF50118">
    <property type="entry name" value="Cell growth inhibitor/plasmid maintenance toxic component"/>
    <property type="match status" value="1"/>
</dbReference>
<dbReference type="InterPro" id="IPR003477">
    <property type="entry name" value="PemK-like"/>
</dbReference>
<reference evidence="1 2" key="1">
    <citation type="submission" date="2018-05" db="EMBL/GenBank/DDBJ databases">
        <title>Complete Genome Sequence of Methylobacterium sp. 17Sr1-43.</title>
        <authorList>
            <person name="Srinivasan S."/>
        </authorList>
    </citation>
    <scope>NUCLEOTIDE SEQUENCE [LARGE SCALE GENOMIC DNA]</scope>
    <source>
        <strain evidence="1 2">17Sr1-43</strain>
    </source>
</reference>
<dbReference type="GO" id="GO:0006402">
    <property type="term" value="P:mRNA catabolic process"/>
    <property type="evidence" value="ECO:0007669"/>
    <property type="project" value="TreeGrafter"/>
</dbReference>
<dbReference type="GO" id="GO:0016075">
    <property type="term" value="P:rRNA catabolic process"/>
    <property type="evidence" value="ECO:0007669"/>
    <property type="project" value="TreeGrafter"/>
</dbReference>
<dbReference type="KEGG" id="meti:DK427_21420"/>
<dbReference type="Gene3D" id="2.30.30.110">
    <property type="match status" value="1"/>
</dbReference>
<dbReference type="Pfam" id="PF02452">
    <property type="entry name" value="PemK_toxin"/>
    <property type="match status" value="1"/>
</dbReference>
<organism evidence="1 2">
    <name type="scientific">Methylobacterium radiodurans</name>
    <dbReference type="NCBI Taxonomy" id="2202828"/>
    <lineage>
        <taxon>Bacteria</taxon>
        <taxon>Pseudomonadati</taxon>
        <taxon>Pseudomonadota</taxon>
        <taxon>Alphaproteobacteria</taxon>
        <taxon>Hyphomicrobiales</taxon>
        <taxon>Methylobacteriaceae</taxon>
        <taxon>Methylobacterium</taxon>
    </lineage>
</organism>
<dbReference type="PANTHER" id="PTHR33988">
    <property type="entry name" value="ENDORIBONUCLEASE MAZF-RELATED"/>
    <property type="match status" value="1"/>
</dbReference>
<dbReference type="InterPro" id="IPR011067">
    <property type="entry name" value="Plasmid_toxin/cell-grow_inhib"/>
</dbReference>
<evidence type="ECO:0000313" key="1">
    <source>
        <dbReference type="EMBL" id="AWN37976.1"/>
    </source>
</evidence>
<gene>
    <name evidence="1" type="ORF">DK427_21420</name>
</gene>
<accession>A0A2U8VXU3</accession>
<dbReference type="EMBL" id="CP029551">
    <property type="protein sequence ID" value="AWN37976.1"/>
    <property type="molecule type" value="Genomic_DNA"/>
</dbReference>
<dbReference type="PANTHER" id="PTHR33988:SF3">
    <property type="entry name" value="ENDORIBONUCLEASE TOXIN CHPB-RELATED"/>
    <property type="match status" value="1"/>
</dbReference>